<sequence length="315" mass="34998">MPLILAAIDLKLSSSHGEMNARKKRLTSLSAIVRYSETLYDVTDFVAVGINHILQLAYVTTRNLFLRPKCTQRDLLGNSSSPTQDTLHHAENRANRFIHKEKVPQPGPSYKQLGRATSWVEAFTLWPRAYLLISTSVDHSLAVGRLPSDIALPELVRHIPAMGADFRLPWSINVRSGVGFRDRDQLRLVSGSIDENTPCKRPNEHDREILTEVRSNSVHDEPGLEPQPEPETLENEEQETRTPEPTVNLNFLDLASAVEDGLLSGQGYDNTEYQVLGNGSPGEADVGNLDDGNDFDTVLLNSLSNELLRLDGIDV</sequence>
<proteinExistence type="predicted"/>
<evidence type="ECO:0000256" key="1">
    <source>
        <dbReference type="SAM" id="MobiDB-lite"/>
    </source>
</evidence>
<evidence type="ECO:0000313" key="2">
    <source>
        <dbReference type="EMBL" id="RJE20817.1"/>
    </source>
</evidence>
<dbReference type="AlphaFoldDB" id="A0A3A2ZHE7"/>
<dbReference type="OrthoDB" id="5041285at2759"/>
<dbReference type="EMBL" id="MVGC01000274">
    <property type="protein sequence ID" value="RJE20817.1"/>
    <property type="molecule type" value="Genomic_DNA"/>
</dbReference>
<dbReference type="STRING" id="2070753.A0A3A2ZHE7"/>
<protein>
    <submittedName>
        <fullName evidence="2">Uncharacterized protein</fullName>
    </submittedName>
</protein>
<dbReference type="Proteomes" id="UP000266188">
    <property type="component" value="Unassembled WGS sequence"/>
</dbReference>
<name>A0A3A2ZHE7_9EURO</name>
<evidence type="ECO:0000313" key="3">
    <source>
        <dbReference type="Proteomes" id="UP000266188"/>
    </source>
</evidence>
<comment type="caution">
    <text evidence="2">The sequence shown here is derived from an EMBL/GenBank/DDBJ whole genome shotgun (WGS) entry which is preliminary data.</text>
</comment>
<feature type="region of interest" description="Disordered" evidence="1">
    <location>
        <begin position="214"/>
        <end position="244"/>
    </location>
</feature>
<organism evidence="2 3">
    <name type="scientific">Aspergillus sclerotialis</name>
    <dbReference type="NCBI Taxonomy" id="2070753"/>
    <lineage>
        <taxon>Eukaryota</taxon>
        <taxon>Fungi</taxon>
        <taxon>Dikarya</taxon>
        <taxon>Ascomycota</taxon>
        <taxon>Pezizomycotina</taxon>
        <taxon>Eurotiomycetes</taxon>
        <taxon>Eurotiomycetidae</taxon>
        <taxon>Eurotiales</taxon>
        <taxon>Aspergillaceae</taxon>
        <taxon>Aspergillus</taxon>
        <taxon>Aspergillus subgen. Polypaecilum</taxon>
    </lineage>
</organism>
<gene>
    <name evidence="2" type="ORF">PHISCL_06836</name>
</gene>
<keyword evidence="3" id="KW-1185">Reference proteome</keyword>
<accession>A0A3A2ZHE7</accession>
<reference evidence="3" key="1">
    <citation type="submission" date="2017-02" db="EMBL/GenBank/DDBJ databases">
        <authorList>
            <person name="Tafer H."/>
            <person name="Lopandic K."/>
        </authorList>
    </citation>
    <scope>NUCLEOTIDE SEQUENCE [LARGE SCALE GENOMIC DNA]</scope>
    <source>
        <strain evidence="3">CBS 366.77</strain>
    </source>
</reference>